<comment type="caution">
    <text evidence="6">The sequence shown here is derived from an EMBL/GenBank/DDBJ whole genome shotgun (WGS) entry which is preliminary data.</text>
</comment>
<dbReference type="GO" id="GO:0030154">
    <property type="term" value="P:cell differentiation"/>
    <property type="evidence" value="ECO:0007669"/>
    <property type="project" value="TreeGrafter"/>
</dbReference>
<evidence type="ECO:0000313" key="7">
    <source>
        <dbReference type="Proteomes" id="UP001221142"/>
    </source>
</evidence>
<name>A0AAD7FJH5_9AGAR</name>
<feature type="domain" description="HMG box" evidence="5">
    <location>
        <begin position="98"/>
        <end position="167"/>
    </location>
</feature>
<dbReference type="PANTHER" id="PTHR10270">
    <property type="entry name" value="SOX TRANSCRIPTION FACTOR"/>
    <property type="match status" value="1"/>
</dbReference>
<feature type="compositionally biased region" description="Low complexity" evidence="4">
    <location>
        <begin position="283"/>
        <end position="297"/>
    </location>
</feature>
<feature type="region of interest" description="Disordered" evidence="4">
    <location>
        <begin position="166"/>
        <end position="209"/>
    </location>
</feature>
<feature type="region of interest" description="Disordered" evidence="4">
    <location>
        <begin position="252"/>
        <end position="297"/>
    </location>
</feature>
<feature type="compositionally biased region" description="Basic and acidic residues" evidence="4">
    <location>
        <begin position="196"/>
        <end position="209"/>
    </location>
</feature>
<dbReference type="Gene3D" id="1.10.30.10">
    <property type="entry name" value="High mobility group box domain"/>
    <property type="match status" value="1"/>
</dbReference>
<organism evidence="6 7">
    <name type="scientific">Roridomyces roridus</name>
    <dbReference type="NCBI Taxonomy" id="1738132"/>
    <lineage>
        <taxon>Eukaryota</taxon>
        <taxon>Fungi</taxon>
        <taxon>Dikarya</taxon>
        <taxon>Basidiomycota</taxon>
        <taxon>Agaricomycotina</taxon>
        <taxon>Agaricomycetes</taxon>
        <taxon>Agaricomycetidae</taxon>
        <taxon>Agaricales</taxon>
        <taxon>Marasmiineae</taxon>
        <taxon>Mycenaceae</taxon>
        <taxon>Roridomyces</taxon>
    </lineage>
</organism>
<dbReference type="AlphaFoldDB" id="A0AAD7FJH5"/>
<reference evidence="6" key="1">
    <citation type="submission" date="2023-03" db="EMBL/GenBank/DDBJ databases">
        <title>Massive genome expansion in bonnet fungi (Mycena s.s.) driven by repeated elements and novel gene families across ecological guilds.</title>
        <authorList>
            <consortium name="Lawrence Berkeley National Laboratory"/>
            <person name="Harder C.B."/>
            <person name="Miyauchi S."/>
            <person name="Viragh M."/>
            <person name="Kuo A."/>
            <person name="Thoen E."/>
            <person name="Andreopoulos B."/>
            <person name="Lu D."/>
            <person name="Skrede I."/>
            <person name="Drula E."/>
            <person name="Henrissat B."/>
            <person name="Morin E."/>
            <person name="Kohler A."/>
            <person name="Barry K."/>
            <person name="LaButti K."/>
            <person name="Morin E."/>
            <person name="Salamov A."/>
            <person name="Lipzen A."/>
            <person name="Mereny Z."/>
            <person name="Hegedus B."/>
            <person name="Baldrian P."/>
            <person name="Stursova M."/>
            <person name="Weitz H."/>
            <person name="Taylor A."/>
            <person name="Grigoriev I.V."/>
            <person name="Nagy L.G."/>
            <person name="Martin F."/>
            <person name="Kauserud H."/>
        </authorList>
    </citation>
    <scope>NUCLEOTIDE SEQUENCE</scope>
    <source>
        <strain evidence="6">9284</strain>
    </source>
</reference>
<dbReference type="Pfam" id="PF00505">
    <property type="entry name" value="HMG_box"/>
    <property type="match status" value="1"/>
</dbReference>
<sequence>MPVERTRGSRRAGADGANLVWTEPAVAPTGGVAFATNLTPTAFAEESIDVPDTSSSFFFFEPPTTPTKRVSHKRKATPSPSTSSSPPPPPATQQQQHIPRPPNAFILFRSAFIRSGAVPASSEPSHATLSTIAGLAWTALAPAARGTWHEKARKAREEHAKRFPGYAFRPKRGSAGDGGTDAPEEVKLTTTKKKKEAPPKRRTRETAPADMERCAHIAKLIAQGRSGAELEGEVKAFDAERGERVVEVRWESEKEVKTTKTTKVRKTSTAVRRRVKSEPTPPASSSSESEPTTPTSPVGPFDFDFLDLLPLDLDIPSSPIDDATAFAWPSVPPSPALSYASATYNAFGSSSPIDTAPSSPVLSYASPALSSSSSLSSLSAASSAWSSLDDLSSLASFGCGSAPPAAFDLSSCGAGLEMYNAYDASTTLQFELDHLGMGVGVGMEGMQYVPEYLPATTAATW</sequence>
<dbReference type="InterPro" id="IPR050140">
    <property type="entry name" value="SRY-related_HMG-box_TF-like"/>
</dbReference>
<evidence type="ECO:0000256" key="1">
    <source>
        <dbReference type="ARBA" id="ARBA00023125"/>
    </source>
</evidence>
<dbReference type="SMART" id="SM00398">
    <property type="entry name" value="HMG"/>
    <property type="match status" value="1"/>
</dbReference>
<feature type="region of interest" description="Disordered" evidence="4">
    <location>
        <begin position="1"/>
        <end position="26"/>
    </location>
</feature>
<dbReference type="Proteomes" id="UP001221142">
    <property type="component" value="Unassembled WGS sequence"/>
</dbReference>
<protein>
    <recommendedName>
        <fullName evidence="5">HMG box domain-containing protein</fullName>
    </recommendedName>
</protein>
<dbReference type="InterPro" id="IPR036910">
    <property type="entry name" value="HMG_box_dom_sf"/>
</dbReference>
<accession>A0AAD7FJH5</accession>
<feature type="DNA-binding region" description="HMG box" evidence="3">
    <location>
        <begin position="98"/>
        <end position="167"/>
    </location>
</feature>
<dbReference type="SUPFAM" id="SSF47095">
    <property type="entry name" value="HMG-box"/>
    <property type="match status" value="1"/>
</dbReference>
<dbReference type="PROSITE" id="PS50118">
    <property type="entry name" value="HMG_BOX_2"/>
    <property type="match status" value="1"/>
</dbReference>
<dbReference type="CDD" id="cd01389">
    <property type="entry name" value="HMG-box_ROX1-like"/>
    <property type="match status" value="1"/>
</dbReference>
<keyword evidence="1 3" id="KW-0238">DNA-binding</keyword>
<gene>
    <name evidence="6" type="ORF">FB45DRAFT_921040</name>
</gene>
<proteinExistence type="predicted"/>
<feature type="region of interest" description="Disordered" evidence="4">
    <location>
        <begin position="59"/>
        <end position="98"/>
    </location>
</feature>
<feature type="compositionally biased region" description="Basic residues" evidence="4">
    <location>
        <begin position="260"/>
        <end position="275"/>
    </location>
</feature>
<evidence type="ECO:0000313" key="6">
    <source>
        <dbReference type="EMBL" id="KAJ7627306.1"/>
    </source>
</evidence>
<evidence type="ECO:0000256" key="4">
    <source>
        <dbReference type="SAM" id="MobiDB-lite"/>
    </source>
</evidence>
<keyword evidence="3" id="KW-0539">Nucleus</keyword>
<dbReference type="GO" id="GO:0005634">
    <property type="term" value="C:nucleus"/>
    <property type="evidence" value="ECO:0007669"/>
    <property type="project" value="UniProtKB-UniRule"/>
</dbReference>
<keyword evidence="2" id="KW-0804">Transcription</keyword>
<dbReference type="GO" id="GO:0000978">
    <property type="term" value="F:RNA polymerase II cis-regulatory region sequence-specific DNA binding"/>
    <property type="evidence" value="ECO:0007669"/>
    <property type="project" value="TreeGrafter"/>
</dbReference>
<dbReference type="GO" id="GO:0001228">
    <property type="term" value="F:DNA-binding transcription activator activity, RNA polymerase II-specific"/>
    <property type="evidence" value="ECO:0007669"/>
    <property type="project" value="TreeGrafter"/>
</dbReference>
<dbReference type="InterPro" id="IPR009071">
    <property type="entry name" value="HMG_box_dom"/>
</dbReference>
<evidence type="ECO:0000256" key="2">
    <source>
        <dbReference type="ARBA" id="ARBA00023163"/>
    </source>
</evidence>
<evidence type="ECO:0000259" key="5">
    <source>
        <dbReference type="PROSITE" id="PS50118"/>
    </source>
</evidence>
<dbReference type="EMBL" id="JARKIF010000011">
    <property type="protein sequence ID" value="KAJ7627306.1"/>
    <property type="molecule type" value="Genomic_DNA"/>
</dbReference>
<keyword evidence="7" id="KW-1185">Reference proteome</keyword>
<evidence type="ECO:0000256" key="3">
    <source>
        <dbReference type="PROSITE-ProRule" id="PRU00267"/>
    </source>
</evidence>
<dbReference type="PANTHER" id="PTHR10270:SF161">
    <property type="entry name" value="SEX-DETERMINING REGION Y PROTEIN"/>
    <property type="match status" value="1"/>
</dbReference>